<evidence type="ECO:0000313" key="3">
    <source>
        <dbReference type="Proteomes" id="UP001153269"/>
    </source>
</evidence>
<accession>A0A9N7UQM2</accession>
<dbReference type="EMBL" id="CADEAL010001669">
    <property type="protein sequence ID" value="CAB1434552.1"/>
    <property type="molecule type" value="Genomic_DNA"/>
</dbReference>
<evidence type="ECO:0000313" key="2">
    <source>
        <dbReference type="EMBL" id="CAB1434552.1"/>
    </source>
</evidence>
<gene>
    <name evidence="2" type="ORF">PLEPLA_LOCUS22594</name>
</gene>
<reference evidence="2" key="1">
    <citation type="submission" date="2020-03" db="EMBL/GenBank/DDBJ databases">
        <authorList>
            <person name="Weist P."/>
        </authorList>
    </citation>
    <scope>NUCLEOTIDE SEQUENCE</scope>
</reference>
<name>A0A9N7UQM2_PLEPL</name>
<protein>
    <submittedName>
        <fullName evidence="2">Uncharacterized protein</fullName>
    </submittedName>
</protein>
<organism evidence="2 3">
    <name type="scientific">Pleuronectes platessa</name>
    <name type="common">European plaice</name>
    <dbReference type="NCBI Taxonomy" id="8262"/>
    <lineage>
        <taxon>Eukaryota</taxon>
        <taxon>Metazoa</taxon>
        <taxon>Chordata</taxon>
        <taxon>Craniata</taxon>
        <taxon>Vertebrata</taxon>
        <taxon>Euteleostomi</taxon>
        <taxon>Actinopterygii</taxon>
        <taxon>Neopterygii</taxon>
        <taxon>Teleostei</taxon>
        <taxon>Neoteleostei</taxon>
        <taxon>Acanthomorphata</taxon>
        <taxon>Carangaria</taxon>
        <taxon>Pleuronectiformes</taxon>
        <taxon>Pleuronectoidei</taxon>
        <taxon>Pleuronectidae</taxon>
        <taxon>Pleuronectes</taxon>
    </lineage>
</organism>
<evidence type="ECO:0000256" key="1">
    <source>
        <dbReference type="SAM" id="MobiDB-lite"/>
    </source>
</evidence>
<keyword evidence="3" id="KW-1185">Reference proteome</keyword>
<feature type="compositionally biased region" description="Acidic residues" evidence="1">
    <location>
        <begin position="152"/>
        <end position="162"/>
    </location>
</feature>
<feature type="region of interest" description="Disordered" evidence="1">
    <location>
        <begin position="147"/>
        <end position="201"/>
    </location>
</feature>
<comment type="caution">
    <text evidence="2">The sequence shown here is derived from an EMBL/GenBank/DDBJ whole genome shotgun (WGS) entry which is preliminary data.</text>
</comment>
<dbReference type="Proteomes" id="UP001153269">
    <property type="component" value="Unassembled WGS sequence"/>
</dbReference>
<dbReference type="AlphaFoldDB" id="A0A9N7UQM2"/>
<proteinExistence type="predicted"/>
<sequence length="201" mass="22231">MGDLVPLGCRANQGTLQVPAPALSRLPINSEQGQSDVAAAIFIALKAIGVRIGLSRGDRSGRGGFAENRWKEDRGSSGQLQVNQLPDACLCPSSFPFIIHPPHQEPETKGRTHMSILQQAGKSRKQRTDAAPHMFHHEEQVAREILHVPQKEEEEEEEEEENTPSKRSPDAIRQVGSLELGRSEEPLPTPLHDSYLFKHIS</sequence>